<dbReference type="EMBL" id="WKKI01000050">
    <property type="protein sequence ID" value="MRX73907.1"/>
    <property type="molecule type" value="Genomic_DNA"/>
</dbReference>
<evidence type="ECO:0008006" key="4">
    <source>
        <dbReference type="Google" id="ProtNLM"/>
    </source>
</evidence>
<evidence type="ECO:0000313" key="2">
    <source>
        <dbReference type="EMBL" id="MRX73907.1"/>
    </source>
</evidence>
<name>A0A7X2J1U1_9BACI</name>
<dbReference type="RefSeq" id="WP_154309365.1">
    <property type="nucleotide sequence ID" value="NZ_WKKI01000050.1"/>
</dbReference>
<gene>
    <name evidence="2" type="ORF">GJU40_17365</name>
</gene>
<reference evidence="2 3" key="1">
    <citation type="submission" date="2019-11" db="EMBL/GenBank/DDBJ databases">
        <title>Bacillus lacus genome.</title>
        <authorList>
            <person name="Allen C.J."/>
            <person name="Newman J.D."/>
        </authorList>
    </citation>
    <scope>NUCLEOTIDE SEQUENCE [LARGE SCALE GENOMIC DNA]</scope>
    <source>
        <strain evidence="2 3">KCTC 33946</strain>
    </source>
</reference>
<dbReference type="AlphaFoldDB" id="A0A7X2J1U1"/>
<sequence>MKKLLLFTVMMIAAGLLSSCNNSEKMVPIEEETLHYDRNRAAEIIKEKEELILQLAMKKTISGLEYREFEKAFSEEFGQHAQLFLKMFVSENSENSRAHDVLPIEETFYPTLFHKEIALTDAVVHSSYYEDEFLHSTYLSIKQAYTGDDDMLENWEREYIFSQNEAGEWEIHGFSGVMNFTGEEYNMHYLELKSDESHIKKE</sequence>
<dbReference type="PROSITE" id="PS51257">
    <property type="entry name" value="PROKAR_LIPOPROTEIN"/>
    <property type="match status" value="1"/>
</dbReference>
<evidence type="ECO:0000256" key="1">
    <source>
        <dbReference type="SAM" id="SignalP"/>
    </source>
</evidence>
<feature type="signal peptide" evidence="1">
    <location>
        <begin position="1"/>
        <end position="18"/>
    </location>
</feature>
<keyword evidence="3" id="KW-1185">Reference proteome</keyword>
<evidence type="ECO:0000313" key="3">
    <source>
        <dbReference type="Proteomes" id="UP000448867"/>
    </source>
</evidence>
<proteinExistence type="predicted"/>
<organism evidence="2 3">
    <name type="scientific">Metabacillus lacus</name>
    <dbReference type="NCBI Taxonomy" id="1983721"/>
    <lineage>
        <taxon>Bacteria</taxon>
        <taxon>Bacillati</taxon>
        <taxon>Bacillota</taxon>
        <taxon>Bacilli</taxon>
        <taxon>Bacillales</taxon>
        <taxon>Bacillaceae</taxon>
        <taxon>Metabacillus</taxon>
    </lineage>
</organism>
<comment type="caution">
    <text evidence="2">The sequence shown here is derived from an EMBL/GenBank/DDBJ whole genome shotgun (WGS) entry which is preliminary data.</text>
</comment>
<dbReference type="OrthoDB" id="2591664at2"/>
<feature type="chain" id="PRO_5039022019" description="DUF3993 domain-containing protein" evidence="1">
    <location>
        <begin position="19"/>
        <end position="202"/>
    </location>
</feature>
<dbReference type="Proteomes" id="UP000448867">
    <property type="component" value="Unassembled WGS sequence"/>
</dbReference>
<keyword evidence="1" id="KW-0732">Signal</keyword>
<protein>
    <recommendedName>
        <fullName evidence="4">DUF3993 domain-containing protein</fullName>
    </recommendedName>
</protein>
<accession>A0A7X2J1U1</accession>